<feature type="compositionally biased region" description="Low complexity" evidence="1">
    <location>
        <begin position="116"/>
        <end position="139"/>
    </location>
</feature>
<feature type="compositionally biased region" description="Pro residues" evidence="1">
    <location>
        <begin position="222"/>
        <end position="238"/>
    </location>
</feature>
<keyword evidence="4" id="KW-1185">Reference proteome</keyword>
<evidence type="ECO:0000256" key="1">
    <source>
        <dbReference type="SAM" id="MobiDB-lite"/>
    </source>
</evidence>
<feature type="domain" description="eCIS core" evidence="2">
    <location>
        <begin position="331"/>
        <end position="406"/>
    </location>
</feature>
<organism evidence="3 4">
    <name type="scientific">Deinococcus arcticus</name>
    <dbReference type="NCBI Taxonomy" id="2136176"/>
    <lineage>
        <taxon>Bacteria</taxon>
        <taxon>Thermotogati</taxon>
        <taxon>Deinococcota</taxon>
        <taxon>Deinococci</taxon>
        <taxon>Deinococcales</taxon>
        <taxon>Deinococcaceae</taxon>
        <taxon>Deinococcus</taxon>
    </lineage>
</organism>
<feature type="compositionally biased region" description="Polar residues" evidence="1">
    <location>
        <begin position="89"/>
        <end position="102"/>
    </location>
</feature>
<name>A0A2T3W5K2_9DEIO</name>
<dbReference type="AlphaFoldDB" id="A0A2T3W5K2"/>
<feature type="region of interest" description="Disordered" evidence="1">
    <location>
        <begin position="414"/>
        <end position="535"/>
    </location>
</feature>
<feature type="compositionally biased region" description="Pro residues" evidence="1">
    <location>
        <begin position="140"/>
        <end position="150"/>
    </location>
</feature>
<feature type="compositionally biased region" description="Polar residues" evidence="1">
    <location>
        <begin position="1"/>
        <end position="10"/>
    </location>
</feature>
<proteinExistence type="predicted"/>
<feature type="compositionally biased region" description="Pro residues" evidence="1">
    <location>
        <begin position="490"/>
        <end position="501"/>
    </location>
</feature>
<comment type="caution">
    <text evidence="3">The sequence shown here is derived from an EMBL/GenBank/DDBJ whole genome shotgun (WGS) entry which is preliminary data.</text>
</comment>
<protein>
    <recommendedName>
        <fullName evidence="2">eCIS core domain-containing protein</fullName>
    </recommendedName>
</protein>
<feature type="compositionally biased region" description="Pro residues" evidence="1">
    <location>
        <begin position="73"/>
        <end position="85"/>
    </location>
</feature>
<reference evidence="3 4" key="1">
    <citation type="submission" date="2018-03" db="EMBL/GenBank/DDBJ databases">
        <title>Draft genome of Deinococcus sp. OD32.</title>
        <authorList>
            <person name="Wang X.-P."/>
            <person name="Du Z.-J."/>
        </authorList>
    </citation>
    <scope>NUCLEOTIDE SEQUENCE [LARGE SCALE GENOMIC DNA]</scope>
    <source>
        <strain evidence="3 4">OD32</strain>
    </source>
</reference>
<evidence type="ECO:0000313" key="4">
    <source>
        <dbReference type="Proteomes" id="UP000240317"/>
    </source>
</evidence>
<dbReference type="EMBL" id="PYSV01000014">
    <property type="protein sequence ID" value="PTA67161.1"/>
    <property type="molecule type" value="Genomic_DNA"/>
</dbReference>
<dbReference type="Proteomes" id="UP000240317">
    <property type="component" value="Unassembled WGS sequence"/>
</dbReference>
<accession>A0A2T3W5K2</accession>
<dbReference type="Pfam" id="PF13699">
    <property type="entry name" value="eCIS_core"/>
    <property type="match status" value="1"/>
</dbReference>
<evidence type="ECO:0000313" key="3">
    <source>
        <dbReference type="EMBL" id="PTA67161.1"/>
    </source>
</evidence>
<feature type="compositionally biased region" description="Pro residues" evidence="1">
    <location>
        <begin position="197"/>
        <end position="214"/>
    </location>
</feature>
<feature type="region of interest" description="Disordered" evidence="1">
    <location>
        <begin position="1"/>
        <end position="313"/>
    </location>
</feature>
<sequence length="564" mass="58106">MVQRQAQSEGTAPLGDLSPALFGPAQPQPLAEGQTASSLPMPSRVPVRPDRAASPNMAVTPPLVAPEAVPGGLPVPPALVHPVPPSAEQLRNSQPSPVQSGPTEAAAAGWPQVENPAGVTTGPQPTTPFTPQAPVARPVQPVPVAPPPPEAQGRQSARPQVVPEAPELPLALANDPAPTAGPRSALPEQARAFSPAPVVPPPLQSVPAQPPLLPPVAALPSPELPAPVRPSPMRPGPEPQAVRPDGRAADPSPSPQGQRPVRPPSEAAEARPVAPPTQAPRATRLDRPAPLVPRPAAPSRLGLPRAARPPTETALEEALDTALHRDGHGQPLAPSARAALAQTLGRAVDDVRVVQNVHVPAALKIARADGLTVGRTVFLAPDTRVDTPAGFALAAHEATHAIRHDQPTFVPQVLRRAGPGPTPQDEEAVALGTEHAVAREQRQTPPAPSAARLPGLPAPWEPMPGWDDPVGAPRPAAPGPRAEPLASSPPSLPAAPPPQPSVPAWAHAAASDRPHPGSPPPAAPASTPAVGRRVTAAPQVDLDQVAREIYARLRDRLGDELRRL</sequence>
<gene>
    <name evidence="3" type="ORF">C8263_13760</name>
</gene>
<evidence type="ECO:0000259" key="2">
    <source>
        <dbReference type="Pfam" id="PF13699"/>
    </source>
</evidence>
<feature type="compositionally biased region" description="Low complexity" evidence="1">
    <location>
        <begin position="471"/>
        <end position="489"/>
    </location>
</feature>
<dbReference type="InterPro" id="IPR025295">
    <property type="entry name" value="eCIS_core_dom"/>
</dbReference>